<dbReference type="PANTHER" id="PTHR30290">
    <property type="entry name" value="PERIPLASMIC BINDING COMPONENT OF ABC TRANSPORTER"/>
    <property type="match status" value="1"/>
</dbReference>
<evidence type="ECO:0000256" key="2">
    <source>
        <dbReference type="ARBA" id="ARBA00005695"/>
    </source>
</evidence>
<keyword evidence="4 5" id="KW-0732">Signal</keyword>
<gene>
    <name evidence="7" type="ORF">DealDRAFT_2240</name>
</gene>
<dbReference type="GO" id="GO:0015833">
    <property type="term" value="P:peptide transport"/>
    <property type="evidence" value="ECO:0007669"/>
    <property type="project" value="TreeGrafter"/>
</dbReference>
<dbReference type="CDD" id="cd08499">
    <property type="entry name" value="PBP2_Ylib_like"/>
    <property type="match status" value="1"/>
</dbReference>
<dbReference type="InterPro" id="IPR039424">
    <property type="entry name" value="SBP_5"/>
</dbReference>
<dbReference type="STRING" id="555088.DealDRAFT_2240"/>
<dbReference type="InterPro" id="IPR023765">
    <property type="entry name" value="SBP_5_CS"/>
</dbReference>
<dbReference type="EMBL" id="ACJM01000011">
    <property type="protein sequence ID" value="EEG76979.1"/>
    <property type="molecule type" value="Genomic_DNA"/>
</dbReference>
<dbReference type="InterPro" id="IPR000914">
    <property type="entry name" value="SBP_5_dom"/>
</dbReference>
<comment type="subcellular location">
    <subcellularLocation>
        <location evidence="1">Cell membrane</location>
        <topology evidence="1">Lipid-anchor</topology>
    </subcellularLocation>
</comment>
<reference evidence="7 8" key="1">
    <citation type="submission" date="2009-02" db="EMBL/GenBank/DDBJ databases">
        <title>Sequencing of the draft genome and assembly of Dethiobacter alkaliphilus AHT 1.</title>
        <authorList>
            <consortium name="US DOE Joint Genome Institute (JGI-PGF)"/>
            <person name="Lucas S."/>
            <person name="Copeland A."/>
            <person name="Lapidus A."/>
            <person name="Glavina del Rio T."/>
            <person name="Dalin E."/>
            <person name="Tice H."/>
            <person name="Bruce D."/>
            <person name="Goodwin L."/>
            <person name="Pitluck S."/>
            <person name="Larimer F."/>
            <person name="Land M.L."/>
            <person name="Hauser L."/>
            <person name="Muyzer G."/>
        </authorList>
    </citation>
    <scope>NUCLEOTIDE SEQUENCE [LARGE SCALE GENOMIC DNA]</scope>
    <source>
        <strain evidence="7 8">AHT 1</strain>
    </source>
</reference>
<dbReference type="AlphaFoldDB" id="C0GID1"/>
<comment type="similarity">
    <text evidence="2">Belongs to the bacterial solute-binding protein 5 family.</text>
</comment>
<dbReference type="PANTHER" id="PTHR30290:SF9">
    <property type="entry name" value="OLIGOPEPTIDE-BINDING PROTEIN APPA"/>
    <property type="match status" value="1"/>
</dbReference>
<dbReference type="GO" id="GO:0043190">
    <property type="term" value="C:ATP-binding cassette (ABC) transporter complex"/>
    <property type="evidence" value="ECO:0007669"/>
    <property type="project" value="InterPro"/>
</dbReference>
<evidence type="ECO:0000259" key="6">
    <source>
        <dbReference type="Pfam" id="PF00496"/>
    </source>
</evidence>
<dbReference type="RefSeq" id="WP_008517457.1">
    <property type="nucleotide sequence ID" value="NZ_ACJM01000011.1"/>
</dbReference>
<dbReference type="Proteomes" id="UP000006443">
    <property type="component" value="Unassembled WGS sequence"/>
</dbReference>
<dbReference type="Gene3D" id="3.90.76.10">
    <property type="entry name" value="Dipeptide-binding Protein, Domain 1"/>
    <property type="match status" value="1"/>
</dbReference>
<feature type="domain" description="Solute-binding protein family 5" evidence="6">
    <location>
        <begin position="86"/>
        <end position="448"/>
    </location>
</feature>
<dbReference type="OrthoDB" id="9772924at2"/>
<dbReference type="InterPro" id="IPR030678">
    <property type="entry name" value="Peptide/Ni-bd"/>
</dbReference>
<dbReference type="GO" id="GO:0042597">
    <property type="term" value="C:periplasmic space"/>
    <property type="evidence" value="ECO:0007669"/>
    <property type="project" value="UniProtKB-ARBA"/>
</dbReference>
<sequence>MVKSRKLLLIVCMAMVLSLLAACGQDADPNGDSETPPEASSGGDLIIATLSDAVSLDPHGSNDVPSSNVAFNIYESLVYFDQDNVLQPLLATDWEAVDDLTWEFTLREGVKFHDGTDFNAEVVKANFDRLLDPDIASQRLFLFSMIEEIIVVDEYTVQFVTEFPFAPLPAHLAHSGGGIISLASIEADYAAMEEGKDPGSVISMDPVGTGYFVFESWVPGSEIKLVRNEDYWGEKAKLDSVTFKVVPEDQTRLAELETGYAHIADPIQPSDSSRVENMANAYLNVQSATSLAYIGLNADKAPFDDVRVRQAITMAINKQEIIDGIYEGTAIPAVGPIAPGVFGYDPSVEAIPYDPERAKELLAEAGFEDGFETTIWTNDNQARIQIAEYVQSKLSDINITVTIEELEWTAYLENTAAGNHDMFILGWSTPTLDADYAMYALFHSSNFGAAGNRTFLLDEELDELLDKGRQESDPDKREEFYRAAQERLVELAPMLYLLHIEDLTGVNNDVKGFYMSPARIFKLHGVYIEQ</sequence>
<dbReference type="GO" id="GO:1904680">
    <property type="term" value="F:peptide transmembrane transporter activity"/>
    <property type="evidence" value="ECO:0007669"/>
    <property type="project" value="TreeGrafter"/>
</dbReference>
<organism evidence="7 8">
    <name type="scientific">Dethiobacter alkaliphilus AHT 1</name>
    <dbReference type="NCBI Taxonomy" id="555088"/>
    <lineage>
        <taxon>Bacteria</taxon>
        <taxon>Bacillati</taxon>
        <taxon>Bacillota</taxon>
        <taxon>Dethiobacteria</taxon>
        <taxon>Dethiobacterales</taxon>
        <taxon>Dethiobacteraceae</taxon>
        <taxon>Dethiobacter</taxon>
    </lineage>
</organism>
<evidence type="ECO:0000256" key="3">
    <source>
        <dbReference type="ARBA" id="ARBA00022448"/>
    </source>
</evidence>
<comment type="caution">
    <text evidence="7">The sequence shown here is derived from an EMBL/GenBank/DDBJ whole genome shotgun (WGS) entry which is preliminary data.</text>
</comment>
<dbReference type="Gene3D" id="3.40.190.10">
    <property type="entry name" value="Periplasmic binding protein-like II"/>
    <property type="match status" value="1"/>
</dbReference>
<evidence type="ECO:0000313" key="7">
    <source>
        <dbReference type="EMBL" id="EEG76979.1"/>
    </source>
</evidence>
<dbReference type="PROSITE" id="PS51257">
    <property type="entry name" value="PROKAR_LIPOPROTEIN"/>
    <property type="match status" value="1"/>
</dbReference>
<evidence type="ECO:0000313" key="8">
    <source>
        <dbReference type="Proteomes" id="UP000006443"/>
    </source>
</evidence>
<evidence type="ECO:0000256" key="4">
    <source>
        <dbReference type="ARBA" id="ARBA00022729"/>
    </source>
</evidence>
<name>C0GID1_DETAL</name>
<dbReference type="eggNOG" id="COG0747">
    <property type="taxonomic scope" value="Bacteria"/>
</dbReference>
<accession>C0GID1</accession>
<evidence type="ECO:0000256" key="5">
    <source>
        <dbReference type="SAM" id="SignalP"/>
    </source>
</evidence>
<protein>
    <submittedName>
        <fullName evidence="7">Extracellular solute-binding protein family 5</fullName>
    </submittedName>
</protein>
<keyword evidence="8" id="KW-1185">Reference proteome</keyword>
<feature type="signal peptide" evidence="5">
    <location>
        <begin position="1"/>
        <end position="21"/>
    </location>
</feature>
<keyword evidence="3" id="KW-0813">Transport</keyword>
<proteinExistence type="inferred from homology"/>
<feature type="chain" id="PRO_5038986025" evidence="5">
    <location>
        <begin position="22"/>
        <end position="530"/>
    </location>
</feature>
<dbReference type="PROSITE" id="PS01040">
    <property type="entry name" value="SBP_BACTERIAL_5"/>
    <property type="match status" value="1"/>
</dbReference>
<dbReference type="PIRSF" id="PIRSF002741">
    <property type="entry name" value="MppA"/>
    <property type="match status" value="1"/>
</dbReference>
<evidence type="ECO:0000256" key="1">
    <source>
        <dbReference type="ARBA" id="ARBA00004193"/>
    </source>
</evidence>
<dbReference type="SUPFAM" id="SSF53850">
    <property type="entry name" value="Periplasmic binding protein-like II"/>
    <property type="match status" value="1"/>
</dbReference>
<dbReference type="Gene3D" id="3.10.105.10">
    <property type="entry name" value="Dipeptide-binding Protein, Domain 3"/>
    <property type="match status" value="1"/>
</dbReference>
<dbReference type="Pfam" id="PF00496">
    <property type="entry name" value="SBP_bac_5"/>
    <property type="match status" value="1"/>
</dbReference>